<protein>
    <submittedName>
        <fullName evidence="2">Uncharacterized protein</fullName>
    </submittedName>
</protein>
<organism evidence="2 3">
    <name type="scientific">Characodon lateralis</name>
    <dbReference type="NCBI Taxonomy" id="208331"/>
    <lineage>
        <taxon>Eukaryota</taxon>
        <taxon>Metazoa</taxon>
        <taxon>Chordata</taxon>
        <taxon>Craniata</taxon>
        <taxon>Vertebrata</taxon>
        <taxon>Euteleostomi</taxon>
        <taxon>Actinopterygii</taxon>
        <taxon>Neopterygii</taxon>
        <taxon>Teleostei</taxon>
        <taxon>Neoteleostei</taxon>
        <taxon>Acanthomorphata</taxon>
        <taxon>Ovalentaria</taxon>
        <taxon>Atherinomorphae</taxon>
        <taxon>Cyprinodontiformes</taxon>
        <taxon>Goodeidae</taxon>
        <taxon>Characodon</taxon>
    </lineage>
</organism>
<name>A0ABU7E685_9TELE</name>
<dbReference type="Proteomes" id="UP001352852">
    <property type="component" value="Unassembled WGS sequence"/>
</dbReference>
<feature type="compositionally biased region" description="Polar residues" evidence="1">
    <location>
        <begin position="75"/>
        <end position="84"/>
    </location>
</feature>
<reference evidence="2 3" key="1">
    <citation type="submission" date="2021-06" db="EMBL/GenBank/DDBJ databases">
        <authorList>
            <person name="Palmer J.M."/>
        </authorList>
    </citation>
    <scope>NUCLEOTIDE SEQUENCE [LARGE SCALE GENOMIC DNA]</scope>
    <source>
        <strain evidence="2 3">CL_MEX2019</strain>
        <tissue evidence="2">Muscle</tissue>
    </source>
</reference>
<gene>
    <name evidence="2" type="ORF">CHARACLAT_020434</name>
</gene>
<keyword evidence="3" id="KW-1185">Reference proteome</keyword>
<evidence type="ECO:0000313" key="2">
    <source>
        <dbReference type="EMBL" id="MED6281349.1"/>
    </source>
</evidence>
<evidence type="ECO:0000256" key="1">
    <source>
        <dbReference type="SAM" id="MobiDB-lite"/>
    </source>
</evidence>
<feature type="region of interest" description="Disordered" evidence="1">
    <location>
        <begin position="61"/>
        <end position="84"/>
    </location>
</feature>
<accession>A0ABU7E685</accession>
<sequence>MSSVTGEECQRCETEEMRDTCSWGFQDFLPLILVPHVAEVSKKPRRIFSSIIFSINNTQMEAGSPQDKTPKQKLSYISRTMNTH</sequence>
<dbReference type="EMBL" id="JAHUTJ010042914">
    <property type="protein sequence ID" value="MED6281349.1"/>
    <property type="molecule type" value="Genomic_DNA"/>
</dbReference>
<evidence type="ECO:0000313" key="3">
    <source>
        <dbReference type="Proteomes" id="UP001352852"/>
    </source>
</evidence>
<comment type="caution">
    <text evidence="2">The sequence shown here is derived from an EMBL/GenBank/DDBJ whole genome shotgun (WGS) entry which is preliminary data.</text>
</comment>
<proteinExistence type="predicted"/>